<name>A0A8X8Y1W0_SALSN</name>
<comment type="caution">
    <text evidence="1">The sequence shown here is derived from an EMBL/GenBank/DDBJ whole genome shotgun (WGS) entry which is preliminary data.</text>
</comment>
<gene>
    <name evidence="1" type="ORF">SASPL_113422</name>
</gene>
<keyword evidence="2" id="KW-1185">Reference proteome</keyword>
<accession>A0A8X8Y1W0</accession>
<dbReference type="EMBL" id="PNBA02000005">
    <property type="protein sequence ID" value="KAG6423039.1"/>
    <property type="molecule type" value="Genomic_DNA"/>
</dbReference>
<evidence type="ECO:0000313" key="1">
    <source>
        <dbReference type="EMBL" id="KAG6423039.1"/>
    </source>
</evidence>
<dbReference type="AlphaFoldDB" id="A0A8X8Y1W0"/>
<dbReference type="Proteomes" id="UP000298416">
    <property type="component" value="Unassembled WGS sequence"/>
</dbReference>
<proteinExistence type="predicted"/>
<sequence>MGPLFYGLHKLKLLRILGMDLTRHGGLAYVYEDDSRDNGVRNGLQLEEDLALSLTIYHEKTTPPLSLKRRKESRDL</sequence>
<organism evidence="1">
    <name type="scientific">Salvia splendens</name>
    <name type="common">Scarlet sage</name>
    <dbReference type="NCBI Taxonomy" id="180675"/>
    <lineage>
        <taxon>Eukaryota</taxon>
        <taxon>Viridiplantae</taxon>
        <taxon>Streptophyta</taxon>
        <taxon>Embryophyta</taxon>
        <taxon>Tracheophyta</taxon>
        <taxon>Spermatophyta</taxon>
        <taxon>Magnoliopsida</taxon>
        <taxon>eudicotyledons</taxon>
        <taxon>Gunneridae</taxon>
        <taxon>Pentapetalae</taxon>
        <taxon>asterids</taxon>
        <taxon>lamiids</taxon>
        <taxon>Lamiales</taxon>
        <taxon>Lamiaceae</taxon>
        <taxon>Nepetoideae</taxon>
        <taxon>Mentheae</taxon>
        <taxon>Salviinae</taxon>
        <taxon>Salvia</taxon>
        <taxon>Salvia subgen. Calosphace</taxon>
        <taxon>core Calosphace</taxon>
    </lineage>
</organism>
<protein>
    <submittedName>
        <fullName evidence="1">Uncharacterized protein</fullName>
    </submittedName>
</protein>
<reference evidence="1" key="2">
    <citation type="submission" date="2020-08" db="EMBL/GenBank/DDBJ databases">
        <title>Plant Genome Project.</title>
        <authorList>
            <person name="Zhang R.-G."/>
        </authorList>
    </citation>
    <scope>NUCLEOTIDE SEQUENCE</scope>
    <source>
        <strain evidence="1">Huo1</strain>
        <tissue evidence="1">Leaf</tissue>
    </source>
</reference>
<evidence type="ECO:0000313" key="2">
    <source>
        <dbReference type="Proteomes" id="UP000298416"/>
    </source>
</evidence>
<reference evidence="1" key="1">
    <citation type="submission" date="2018-01" db="EMBL/GenBank/DDBJ databases">
        <authorList>
            <person name="Mao J.F."/>
        </authorList>
    </citation>
    <scope>NUCLEOTIDE SEQUENCE</scope>
    <source>
        <strain evidence="1">Huo1</strain>
        <tissue evidence="1">Leaf</tissue>
    </source>
</reference>